<comment type="similarity">
    <text evidence="1">Belongs to the short-chain dehydrogenases/reductases (SDR) family.</text>
</comment>
<dbReference type="PROSITE" id="PS00061">
    <property type="entry name" value="ADH_SHORT"/>
    <property type="match status" value="1"/>
</dbReference>
<dbReference type="CDD" id="cd05333">
    <property type="entry name" value="BKR_SDR_c"/>
    <property type="match status" value="1"/>
</dbReference>
<evidence type="ECO:0000256" key="2">
    <source>
        <dbReference type="ARBA" id="ARBA00022857"/>
    </source>
</evidence>
<dbReference type="PANTHER" id="PTHR42879:SF2">
    <property type="entry name" value="3-OXOACYL-[ACYL-CARRIER-PROTEIN] REDUCTASE FABG"/>
    <property type="match status" value="1"/>
</dbReference>
<dbReference type="GO" id="GO:0006633">
    <property type="term" value="P:fatty acid biosynthetic process"/>
    <property type="evidence" value="ECO:0007669"/>
    <property type="project" value="InterPro"/>
</dbReference>
<organism evidence="5">
    <name type="scientific">hydrothermal vent metagenome</name>
    <dbReference type="NCBI Taxonomy" id="652676"/>
    <lineage>
        <taxon>unclassified sequences</taxon>
        <taxon>metagenomes</taxon>
        <taxon>ecological metagenomes</taxon>
    </lineage>
</organism>
<dbReference type="InterPro" id="IPR036291">
    <property type="entry name" value="NAD(P)-bd_dom_sf"/>
</dbReference>
<dbReference type="PRINTS" id="PR00080">
    <property type="entry name" value="SDRFAMILY"/>
</dbReference>
<dbReference type="PANTHER" id="PTHR42879">
    <property type="entry name" value="3-OXOACYL-(ACYL-CARRIER-PROTEIN) REDUCTASE"/>
    <property type="match status" value="1"/>
</dbReference>
<evidence type="ECO:0000313" key="5">
    <source>
        <dbReference type="EMBL" id="VAX19710.1"/>
    </source>
</evidence>
<dbReference type="InterPro" id="IPR002347">
    <property type="entry name" value="SDR_fam"/>
</dbReference>
<dbReference type="AlphaFoldDB" id="A0A3B1CAB3"/>
<evidence type="ECO:0000256" key="3">
    <source>
        <dbReference type="ARBA" id="ARBA00023002"/>
    </source>
</evidence>
<dbReference type="SUPFAM" id="SSF51735">
    <property type="entry name" value="NAD(P)-binding Rossmann-fold domains"/>
    <property type="match status" value="1"/>
</dbReference>
<dbReference type="NCBIfam" id="NF005559">
    <property type="entry name" value="PRK07231.1"/>
    <property type="match status" value="1"/>
</dbReference>
<dbReference type="FunFam" id="3.40.50.720:FF:000115">
    <property type="entry name" value="3-oxoacyl-[acyl-carrier-protein] reductase FabG"/>
    <property type="match status" value="1"/>
</dbReference>
<dbReference type="SMART" id="SM00822">
    <property type="entry name" value="PKS_KR"/>
    <property type="match status" value="1"/>
</dbReference>
<evidence type="ECO:0000256" key="1">
    <source>
        <dbReference type="ARBA" id="ARBA00006484"/>
    </source>
</evidence>
<dbReference type="GO" id="GO:0004316">
    <property type="term" value="F:3-oxoacyl-[acyl-carrier-protein] reductase (NADPH) activity"/>
    <property type="evidence" value="ECO:0007669"/>
    <property type="project" value="UniProtKB-EC"/>
</dbReference>
<dbReference type="GO" id="GO:0051287">
    <property type="term" value="F:NAD binding"/>
    <property type="evidence" value="ECO:0007669"/>
    <property type="project" value="InterPro"/>
</dbReference>
<feature type="domain" description="Ketoreductase" evidence="4">
    <location>
        <begin position="7"/>
        <end position="185"/>
    </location>
</feature>
<dbReference type="EC" id="1.1.1.100" evidence="5"/>
<dbReference type="Pfam" id="PF13561">
    <property type="entry name" value="adh_short_C2"/>
    <property type="match status" value="1"/>
</dbReference>
<dbReference type="InterPro" id="IPR011284">
    <property type="entry name" value="3oxo_ACP_reduc"/>
</dbReference>
<gene>
    <name evidence="5" type="ORF">MNBD_NITROSPINAE02-51</name>
</gene>
<dbReference type="Gene3D" id="3.40.50.720">
    <property type="entry name" value="NAD(P)-binding Rossmann-like Domain"/>
    <property type="match status" value="1"/>
</dbReference>
<sequence>MDRLKGKTAIVTGAAKGIGQGIAEGFAGEGADLLLVTLNSSLAETVAACEAKGAKVEEVAGDVGDPDFAKTVISKAKETFGKIDILVNNAGITRDGLLLRMKDDDFDEVVRVNLKGAFNFIRAVSRIMIKQRTGKIINISSVVGQTGNPGQANYAASKAGLFGLTKSAARELASRGITVNAIAPGYIETTMTRVLPDEAKKRLIEEIPLGRIGCVDDVAKGAIYLASEEAGYVTGQTLSINGGMLM</sequence>
<proteinExistence type="inferred from homology"/>
<dbReference type="InterPro" id="IPR020904">
    <property type="entry name" value="Sc_DH/Rdtase_CS"/>
</dbReference>
<dbReference type="PRINTS" id="PR00081">
    <property type="entry name" value="GDHRDH"/>
</dbReference>
<dbReference type="NCBIfam" id="TIGR01830">
    <property type="entry name" value="3oxo_ACP_reduc"/>
    <property type="match status" value="1"/>
</dbReference>
<keyword evidence="2" id="KW-0521">NADP</keyword>
<accession>A0A3B1CAB3</accession>
<evidence type="ECO:0000259" key="4">
    <source>
        <dbReference type="SMART" id="SM00822"/>
    </source>
</evidence>
<protein>
    <submittedName>
        <fullName evidence="5">3-oxoacyl-[acyl-carrier protein] reductase</fullName>
        <ecNumber evidence="5">1.1.1.100</ecNumber>
    </submittedName>
</protein>
<name>A0A3B1CAB3_9ZZZZ</name>
<dbReference type="EMBL" id="UOGE01000047">
    <property type="protein sequence ID" value="VAX19710.1"/>
    <property type="molecule type" value="Genomic_DNA"/>
</dbReference>
<dbReference type="InterPro" id="IPR057326">
    <property type="entry name" value="KR_dom"/>
</dbReference>
<keyword evidence="3 5" id="KW-0560">Oxidoreductase</keyword>
<dbReference type="InterPro" id="IPR050259">
    <property type="entry name" value="SDR"/>
</dbReference>
<dbReference type="NCBIfam" id="NF009466">
    <property type="entry name" value="PRK12826.1-2"/>
    <property type="match status" value="1"/>
</dbReference>
<reference evidence="5" key="1">
    <citation type="submission" date="2018-06" db="EMBL/GenBank/DDBJ databases">
        <authorList>
            <person name="Zhirakovskaya E."/>
        </authorList>
    </citation>
    <scope>NUCLEOTIDE SEQUENCE</scope>
</reference>